<feature type="domain" description="Calx-beta" evidence="5">
    <location>
        <begin position="418"/>
        <end position="516"/>
    </location>
</feature>
<evidence type="ECO:0000256" key="2">
    <source>
        <dbReference type="ARBA" id="ARBA00022737"/>
    </source>
</evidence>
<evidence type="ECO:0000256" key="3">
    <source>
        <dbReference type="ARBA" id="ARBA00022837"/>
    </source>
</evidence>
<feature type="compositionally biased region" description="Polar residues" evidence="4">
    <location>
        <begin position="679"/>
        <end position="693"/>
    </location>
</feature>
<feature type="region of interest" description="Disordered" evidence="4">
    <location>
        <begin position="674"/>
        <end position="693"/>
    </location>
</feature>
<dbReference type="SUPFAM" id="SSF141072">
    <property type="entry name" value="CalX-like"/>
    <property type="match status" value="3"/>
</dbReference>
<evidence type="ECO:0000313" key="7">
    <source>
        <dbReference type="Proteomes" id="UP001273505"/>
    </source>
</evidence>
<dbReference type="InterPro" id="IPR038081">
    <property type="entry name" value="CalX-like_sf"/>
</dbReference>
<feature type="domain" description="Calx-beta" evidence="5">
    <location>
        <begin position="558"/>
        <end position="663"/>
    </location>
</feature>
<feature type="non-terminal residue" evidence="6">
    <location>
        <position position="693"/>
    </location>
</feature>
<keyword evidence="2" id="KW-0677">Repeat</keyword>
<dbReference type="Pfam" id="PF03160">
    <property type="entry name" value="Calx-beta"/>
    <property type="match status" value="3"/>
</dbReference>
<dbReference type="RefSeq" id="WP_319835127.1">
    <property type="nucleotide sequence ID" value="NZ_JAXAFO010000043.1"/>
</dbReference>
<organism evidence="6 7">
    <name type="scientific">Gilvimarinus gilvus</name>
    <dbReference type="NCBI Taxonomy" id="3058038"/>
    <lineage>
        <taxon>Bacteria</taxon>
        <taxon>Pseudomonadati</taxon>
        <taxon>Pseudomonadota</taxon>
        <taxon>Gammaproteobacteria</taxon>
        <taxon>Cellvibrionales</taxon>
        <taxon>Cellvibrionaceae</taxon>
        <taxon>Gilvimarinus</taxon>
    </lineage>
</organism>
<evidence type="ECO:0000259" key="5">
    <source>
        <dbReference type="Pfam" id="PF03160"/>
    </source>
</evidence>
<accession>A0ABU4S3T6</accession>
<keyword evidence="1" id="KW-0732">Signal</keyword>
<feature type="domain" description="Calx-beta" evidence="5">
    <location>
        <begin position="297"/>
        <end position="384"/>
    </location>
</feature>
<comment type="caution">
    <text evidence="6">The sequence shown here is derived from an EMBL/GenBank/DDBJ whole genome shotgun (WGS) entry which is preliminary data.</text>
</comment>
<name>A0ABU4S3T6_9GAMM</name>
<sequence>MAAQATNVVSLQGKAWAKAEDGSLRELKAGDTIAADEQLVTESGSQIQLDFGDGKLVSLSGAHEVAMSPEMWPETATTNASVLESQFDAILASLDENEALLQDQQFTDILASLDANDGLLQDGRFEAILATLEENDADLQQLRIQDILASLDANDTSLLESRFDDILQSLAQNDRDLNPSEFDVILAGLEQNDQILNDIGADSLMASLEGDGDLLDQQEAPAAGTGGTGGGHDFVRVDRIELPTEGQIYNFAGGFTGNPGNVVFSNNQSSTLNDDGTPDDEGTPDIEGTVIVSLAGPASVIEGETTAAYTVTLSEPVPAGNSVTVNLSYTYVSASGEDIVEVSSVTVTGGNSTATFTLDTLDDFLAEGIEDFAVAVGSVTDTDSSFETIAIDDNNGSVTTAITDQIGSDNPPAAEDTVFAVITGPVNVNEGDISGDFTVSLVDENGNPVTVSNNTDVTVVFSNGTAEVGDYDATAQTVTISAGASSATLTVPTNADADLDEETFTASIDSVQDTGEFENIDTTTGVNGESPDHTITILDNGGTPPGTEDTATVSLVGPTDVVEGEATTDYTLSVDQAAGDVSEDIVVTFTYSGVAVDGSDFTGVASATISAGSNSTTFQIDTLDDALAEGSESFTVSIDNINDNGQFEAVAADASASSVTTTITDASSLSVDSVSSDSQAEGNTLTHTVTLSG</sequence>
<gene>
    <name evidence="6" type="ORF">SCD92_17675</name>
</gene>
<reference evidence="6 7" key="1">
    <citation type="submission" date="2023-11" db="EMBL/GenBank/DDBJ databases">
        <title>Gilvimarinus fulvus sp. nov., isolated from the surface of Kelp.</title>
        <authorList>
            <person name="Sun Y.Y."/>
            <person name="Gong Y."/>
            <person name="Du Z.J."/>
        </authorList>
    </citation>
    <scope>NUCLEOTIDE SEQUENCE [LARGE SCALE GENOMIC DNA]</scope>
    <source>
        <strain evidence="6 7">SDUM040013</strain>
    </source>
</reference>
<evidence type="ECO:0000313" key="6">
    <source>
        <dbReference type="EMBL" id="MDX6851211.1"/>
    </source>
</evidence>
<protein>
    <submittedName>
        <fullName evidence="6">Calx-beta domain-containing protein</fullName>
    </submittedName>
</protein>
<evidence type="ECO:0000256" key="1">
    <source>
        <dbReference type="ARBA" id="ARBA00022729"/>
    </source>
</evidence>
<proteinExistence type="predicted"/>
<dbReference type="EMBL" id="JAXAFO010000043">
    <property type="protein sequence ID" value="MDX6851211.1"/>
    <property type="molecule type" value="Genomic_DNA"/>
</dbReference>
<dbReference type="Gene3D" id="2.60.40.2030">
    <property type="match status" value="3"/>
</dbReference>
<dbReference type="Proteomes" id="UP001273505">
    <property type="component" value="Unassembled WGS sequence"/>
</dbReference>
<keyword evidence="7" id="KW-1185">Reference proteome</keyword>
<keyword evidence="3" id="KW-0106">Calcium</keyword>
<evidence type="ECO:0000256" key="4">
    <source>
        <dbReference type="SAM" id="MobiDB-lite"/>
    </source>
</evidence>
<dbReference type="InterPro" id="IPR003644">
    <property type="entry name" value="Calx_beta"/>
</dbReference>